<dbReference type="InterPro" id="IPR051218">
    <property type="entry name" value="Sec_MonoDiacylglyc_Lipase"/>
</dbReference>
<evidence type="ECO:0000313" key="3">
    <source>
        <dbReference type="Proteomes" id="UP000583127"/>
    </source>
</evidence>
<gene>
    <name evidence="2" type="ORF">HHL14_29625</name>
</gene>
<evidence type="ECO:0000313" key="2">
    <source>
        <dbReference type="EMBL" id="NML34970.1"/>
    </source>
</evidence>
<dbReference type="GO" id="GO:0006629">
    <property type="term" value="P:lipid metabolic process"/>
    <property type="evidence" value="ECO:0007669"/>
    <property type="project" value="InterPro"/>
</dbReference>
<dbReference type="Proteomes" id="UP000583127">
    <property type="component" value="Unassembled WGS sequence"/>
</dbReference>
<keyword evidence="3" id="KW-1185">Reference proteome</keyword>
<proteinExistence type="predicted"/>
<dbReference type="PANTHER" id="PTHR45856:SF24">
    <property type="entry name" value="FUNGAL LIPASE-LIKE DOMAIN-CONTAINING PROTEIN"/>
    <property type="match status" value="1"/>
</dbReference>
<organism evidence="2 3">
    <name type="scientific">Paraburkholderia antibiotica</name>
    <dbReference type="NCBI Taxonomy" id="2728839"/>
    <lineage>
        <taxon>Bacteria</taxon>
        <taxon>Pseudomonadati</taxon>
        <taxon>Pseudomonadota</taxon>
        <taxon>Betaproteobacteria</taxon>
        <taxon>Burkholderiales</taxon>
        <taxon>Burkholderiaceae</taxon>
        <taxon>Paraburkholderia</taxon>
    </lineage>
</organism>
<dbReference type="InterPro" id="IPR029058">
    <property type="entry name" value="AB_hydrolase_fold"/>
</dbReference>
<reference evidence="2 3" key="1">
    <citation type="submission" date="2020-04" db="EMBL/GenBank/DDBJ databases">
        <title>Paraburkholderia sp. G-4-1-8 isolated from soil.</title>
        <authorList>
            <person name="Dahal R.H."/>
        </authorList>
    </citation>
    <scope>NUCLEOTIDE SEQUENCE [LARGE SCALE GENOMIC DNA]</scope>
    <source>
        <strain evidence="2 3">G-4-1-8</strain>
    </source>
</reference>
<dbReference type="AlphaFoldDB" id="A0A7Y0FGF6"/>
<dbReference type="InterPro" id="IPR002921">
    <property type="entry name" value="Fungal_lipase-type"/>
</dbReference>
<dbReference type="CDD" id="cd00519">
    <property type="entry name" value="Lipase_3"/>
    <property type="match status" value="1"/>
</dbReference>
<evidence type="ECO:0000259" key="1">
    <source>
        <dbReference type="Pfam" id="PF01764"/>
    </source>
</evidence>
<dbReference type="RefSeq" id="WP_169501153.1">
    <property type="nucleotide sequence ID" value="NZ_JABBFZ010000027.1"/>
</dbReference>
<dbReference type="Gene3D" id="3.40.50.1820">
    <property type="entry name" value="alpha/beta hydrolase"/>
    <property type="match status" value="1"/>
</dbReference>
<sequence>MQARDFALIAQEAYVAKPDIGKADSASRAIVRHTDAGLVVAFPGSDNDACWATDFDVLTINVPDAGEIHRGFWAAWMAIADDVVKAIGNQPVTLVGHSLGGALAICCAVALTLAGKPPVAVYGFEAPRVSPGLGVRTLLAKVPVYIYKCGSDPVPDVPLGWHQSALVTHIGPPATIIPRVADHMIERVIDAFGSGVPA</sequence>
<dbReference type="SUPFAM" id="SSF53474">
    <property type="entry name" value="alpha/beta-Hydrolases"/>
    <property type="match status" value="1"/>
</dbReference>
<dbReference type="PANTHER" id="PTHR45856">
    <property type="entry name" value="ALPHA/BETA-HYDROLASES SUPERFAMILY PROTEIN"/>
    <property type="match status" value="1"/>
</dbReference>
<dbReference type="EMBL" id="JABBFZ010000027">
    <property type="protein sequence ID" value="NML34970.1"/>
    <property type="molecule type" value="Genomic_DNA"/>
</dbReference>
<feature type="domain" description="Fungal lipase-type" evidence="1">
    <location>
        <begin position="39"/>
        <end position="159"/>
    </location>
</feature>
<dbReference type="Pfam" id="PF01764">
    <property type="entry name" value="Lipase_3"/>
    <property type="match status" value="1"/>
</dbReference>
<accession>A0A7Y0FGF6</accession>
<comment type="caution">
    <text evidence="2">The sequence shown here is derived from an EMBL/GenBank/DDBJ whole genome shotgun (WGS) entry which is preliminary data.</text>
</comment>
<protein>
    <submittedName>
        <fullName evidence="2">Lipase family protein</fullName>
    </submittedName>
</protein>
<name>A0A7Y0FGF6_9BURK</name>